<dbReference type="SUPFAM" id="SSF47095">
    <property type="entry name" value="HMG-box"/>
    <property type="match status" value="1"/>
</dbReference>
<dbReference type="VEuPathDB" id="VectorBase:AFUN2_010552"/>
<dbReference type="Pfam" id="PF13017">
    <property type="entry name" value="Maelstrom"/>
    <property type="match status" value="1"/>
</dbReference>
<dbReference type="AlphaFoldDB" id="A0A182R9G6"/>
<dbReference type="Gene3D" id="1.10.30.10">
    <property type="entry name" value="High mobility group box domain"/>
    <property type="match status" value="1"/>
</dbReference>
<feature type="compositionally biased region" description="Basic and acidic residues" evidence="12">
    <location>
        <begin position="355"/>
        <end position="371"/>
    </location>
</feature>
<accession>A0A182R9G6</accession>
<evidence type="ECO:0000256" key="2">
    <source>
        <dbReference type="ARBA" id="ARBA00004496"/>
    </source>
</evidence>
<evidence type="ECO:0000256" key="11">
    <source>
        <dbReference type="PROSITE-ProRule" id="PRU00267"/>
    </source>
</evidence>
<feature type="region of interest" description="Disordered" evidence="12">
    <location>
        <begin position="420"/>
        <end position="449"/>
    </location>
</feature>
<keyword evidence="6" id="KW-0221">Differentiation</keyword>
<keyword evidence="7 11" id="KW-0238">DNA-binding</keyword>
<dbReference type="InterPro" id="IPR024970">
    <property type="entry name" value="Maelstrom"/>
</dbReference>
<dbReference type="GO" id="GO:0007283">
    <property type="term" value="P:spermatogenesis"/>
    <property type="evidence" value="ECO:0007669"/>
    <property type="project" value="TreeGrafter"/>
</dbReference>
<dbReference type="Pfam" id="PF09011">
    <property type="entry name" value="HMG_box_2"/>
    <property type="match status" value="1"/>
</dbReference>
<feature type="DNA-binding region" description="HMG box" evidence="11">
    <location>
        <begin position="1"/>
        <end position="69"/>
    </location>
</feature>
<keyword evidence="5" id="KW-0963">Cytoplasm</keyword>
<dbReference type="InterPro" id="IPR009071">
    <property type="entry name" value="HMG_box_dom"/>
</dbReference>
<dbReference type="GO" id="GO:0060964">
    <property type="term" value="P:regulation of miRNA-mediated gene silencing"/>
    <property type="evidence" value="ECO:0007669"/>
    <property type="project" value="InterPro"/>
</dbReference>
<evidence type="ECO:0000256" key="12">
    <source>
        <dbReference type="SAM" id="MobiDB-lite"/>
    </source>
</evidence>
<dbReference type="PANTHER" id="PTHR21358:SF4">
    <property type="entry name" value="PROTEIN MAELSTROM HOMOLOG"/>
    <property type="match status" value="1"/>
</dbReference>
<dbReference type="GO" id="GO:0030154">
    <property type="term" value="P:cell differentiation"/>
    <property type="evidence" value="ECO:0007669"/>
    <property type="project" value="UniProtKB-KW"/>
</dbReference>
<comment type="subcellular location">
    <subcellularLocation>
        <location evidence="2">Cytoplasm</location>
    </subcellularLocation>
    <subcellularLocation>
        <location evidence="1">Nucleus</location>
    </subcellularLocation>
</comment>
<evidence type="ECO:0000256" key="6">
    <source>
        <dbReference type="ARBA" id="ARBA00022782"/>
    </source>
</evidence>
<dbReference type="InterPro" id="IPR036910">
    <property type="entry name" value="HMG_box_dom_sf"/>
</dbReference>
<sequence length="514" mass="57996">MSKKNAFFYFMIEYRTREEAKGRRFRNITEVTPLAGKLWEHMNAKQRAPYQEIAAKKRKEEREQKSCSRSSKIDNIYGKNDVEEKKADIIKKSVKDQLWRAEMEEGLDKEEFYIISMAYFCRTDEGAYIPAELGVIRFSLECGVKDQLHIHINCEKLPLGVALQAKEHATNTHGLPLPPNALGVTDYNTISSNLLTFLQVKEEIPLLFTDAKEVPIVKNMLTTILGNYTKSKPLRISSVADLFFEMKQGAEMHMMSMKVFPSVKAAQDIIDEDPFSYTENISCAYHESCALTQECALSKCIRWAYTISKVCCFEMNIDLIPGKHVPIGWELDLPESLLDNEVEIIAPNNDSSDLEDSKVAKRPRLDDRYNDSESGCSGIGGQYHAVDKPVRSQREFGHDSLLERGHDLLLGRGQDPLLERGRDPLLGRGQDPLLGRGQDPLLERGQDPLLGRGHGLLLGRGYRPQLGRGYDPLLGRGYRPQLGRGHDLLLGRGYDALLGRGHRPPLGRGHSSNL</sequence>
<evidence type="ECO:0000313" key="14">
    <source>
        <dbReference type="EnsemblMetazoa" id="AFUN002826-PA"/>
    </source>
</evidence>
<dbReference type="GO" id="GO:0045892">
    <property type="term" value="P:negative regulation of DNA-templated transcription"/>
    <property type="evidence" value="ECO:0007669"/>
    <property type="project" value="TreeGrafter"/>
</dbReference>
<reference evidence="14" key="1">
    <citation type="submission" date="2020-05" db="UniProtKB">
        <authorList>
            <consortium name="EnsemblMetazoa"/>
        </authorList>
    </citation>
    <scope>IDENTIFICATION</scope>
    <source>
        <strain evidence="14">FUMOZ</strain>
    </source>
</reference>
<keyword evidence="10" id="KW-0469">Meiosis</keyword>
<dbReference type="GO" id="GO:0007140">
    <property type="term" value="P:male meiotic nuclear division"/>
    <property type="evidence" value="ECO:0007669"/>
    <property type="project" value="TreeGrafter"/>
</dbReference>
<feature type="domain" description="HMG box" evidence="13">
    <location>
        <begin position="1"/>
        <end position="69"/>
    </location>
</feature>
<proteinExistence type="inferred from homology"/>
<keyword evidence="9 11" id="KW-0539">Nucleus</keyword>
<dbReference type="CDD" id="cd21992">
    <property type="entry name" value="HMG-box_MAEL"/>
    <property type="match status" value="1"/>
</dbReference>
<organism evidence="14">
    <name type="scientific">Anopheles funestus</name>
    <name type="common">African malaria mosquito</name>
    <dbReference type="NCBI Taxonomy" id="62324"/>
    <lineage>
        <taxon>Eukaryota</taxon>
        <taxon>Metazoa</taxon>
        <taxon>Ecdysozoa</taxon>
        <taxon>Arthropoda</taxon>
        <taxon>Hexapoda</taxon>
        <taxon>Insecta</taxon>
        <taxon>Pterygota</taxon>
        <taxon>Neoptera</taxon>
        <taxon>Endopterygota</taxon>
        <taxon>Diptera</taxon>
        <taxon>Nematocera</taxon>
        <taxon>Culicoidea</taxon>
        <taxon>Culicidae</taxon>
        <taxon>Anophelinae</taxon>
        <taxon>Anopheles</taxon>
    </lineage>
</organism>
<dbReference type="PROSITE" id="PS50118">
    <property type="entry name" value="HMG_BOX_2"/>
    <property type="match status" value="1"/>
</dbReference>
<dbReference type="PANTHER" id="PTHR21358">
    <property type="entry name" value="PROTEIN MAELSTROM HOMOLOG"/>
    <property type="match status" value="1"/>
</dbReference>
<dbReference type="InterPro" id="IPR039259">
    <property type="entry name" value="Protein_maelstrom"/>
</dbReference>
<protein>
    <submittedName>
        <fullName evidence="14">HMG box domain-containing protein</fullName>
    </submittedName>
</protein>
<evidence type="ECO:0000256" key="7">
    <source>
        <dbReference type="ARBA" id="ARBA00023125"/>
    </source>
</evidence>
<dbReference type="GO" id="GO:0043186">
    <property type="term" value="C:P granule"/>
    <property type="evidence" value="ECO:0007669"/>
    <property type="project" value="TreeGrafter"/>
</dbReference>
<evidence type="ECO:0000256" key="1">
    <source>
        <dbReference type="ARBA" id="ARBA00004123"/>
    </source>
</evidence>
<evidence type="ECO:0000256" key="3">
    <source>
        <dbReference type="ARBA" id="ARBA00007057"/>
    </source>
</evidence>
<evidence type="ECO:0000256" key="4">
    <source>
        <dbReference type="ARBA" id="ARBA00022473"/>
    </source>
</evidence>
<dbReference type="EnsemblMetazoa" id="AFUN002826-RA">
    <property type="protein sequence ID" value="AFUN002826-PA"/>
    <property type="gene ID" value="AFUN002826"/>
</dbReference>
<feature type="region of interest" description="Disordered" evidence="12">
    <location>
        <begin position="348"/>
        <end position="373"/>
    </location>
</feature>
<evidence type="ECO:0000256" key="8">
    <source>
        <dbReference type="ARBA" id="ARBA00023158"/>
    </source>
</evidence>
<dbReference type="GO" id="GO:0005634">
    <property type="term" value="C:nucleus"/>
    <property type="evidence" value="ECO:0007669"/>
    <property type="project" value="UniProtKB-SubCell"/>
</dbReference>
<dbReference type="VEuPathDB" id="VectorBase:AFUN002826"/>
<dbReference type="GO" id="GO:0043565">
    <property type="term" value="F:sequence-specific DNA binding"/>
    <property type="evidence" value="ECO:0007669"/>
    <property type="project" value="TreeGrafter"/>
</dbReference>
<evidence type="ECO:0000256" key="10">
    <source>
        <dbReference type="ARBA" id="ARBA00023254"/>
    </source>
</evidence>
<keyword evidence="8" id="KW-0943">RNA-mediated gene silencing</keyword>
<evidence type="ECO:0000259" key="13">
    <source>
        <dbReference type="PROSITE" id="PS50118"/>
    </source>
</evidence>
<keyword evidence="4" id="KW-0217">Developmental protein</keyword>
<dbReference type="GO" id="GO:0034587">
    <property type="term" value="P:piRNA processing"/>
    <property type="evidence" value="ECO:0007669"/>
    <property type="project" value="TreeGrafter"/>
</dbReference>
<evidence type="ECO:0000256" key="9">
    <source>
        <dbReference type="ARBA" id="ARBA00023242"/>
    </source>
</evidence>
<evidence type="ECO:0000256" key="5">
    <source>
        <dbReference type="ARBA" id="ARBA00022490"/>
    </source>
</evidence>
<name>A0A182R9G6_ANOFN</name>
<comment type="similarity">
    <text evidence="3">Belongs to the maelstrom family.</text>
</comment>